<dbReference type="PRINTS" id="PR00260">
    <property type="entry name" value="CHEMTRNSDUCR"/>
</dbReference>
<evidence type="ECO:0000256" key="5">
    <source>
        <dbReference type="SAM" id="Phobius"/>
    </source>
</evidence>
<keyword evidence="5" id="KW-0472">Membrane</keyword>
<keyword evidence="9" id="KW-1185">Reference proteome</keyword>
<name>A0A4S3TNT5_9EURY</name>
<dbReference type="GO" id="GO:0016020">
    <property type="term" value="C:membrane"/>
    <property type="evidence" value="ECO:0007669"/>
    <property type="project" value="InterPro"/>
</dbReference>
<dbReference type="PROSITE" id="PS50111">
    <property type="entry name" value="CHEMOTAXIS_TRANSDUC_2"/>
    <property type="match status" value="1"/>
</dbReference>
<reference evidence="8 9" key="1">
    <citation type="submission" date="2018-10" db="EMBL/GenBank/DDBJ databases">
        <title>Natronolimnobius sp. XQ-INN 246 isolated from Inner Mongolia Autonomous Region of China.</title>
        <authorList>
            <person name="Xue Q."/>
        </authorList>
    </citation>
    <scope>NUCLEOTIDE SEQUENCE [LARGE SCALE GENOMIC DNA]</scope>
    <source>
        <strain evidence="8 9">XQ-INN 246</strain>
    </source>
</reference>
<comment type="caution">
    <text evidence="8">The sequence shown here is derived from an EMBL/GenBank/DDBJ whole genome shotgun (WGS) entry which is preliminary data.</text>
</comment>
<gene>
    <name evidence="8" type="ORF">D8Y22_04705</name>
</gene>
<dbReference type="AlphaFoldDB" id="A0A4S3TNT5"/>
<feature type="coiled-coil region" evidence="4">
    <location>
        <begin position="603"/>
        <end position="640"/>
    </location>
</feature>
<dbReference type="GO" id="GO:0007165">
    <property type="term" value="P:signal transduction"/>
    <property type="evidence" value="ECO:0007669"/>
    <property type="project" value="UniProtKB-KW"/>
</dbReference>
<dbReference type="GO" id="GO:0004888">
    <property type="term" value="F:transmembrane signaling receptor activity"/>
    <property type="evidence" value="ECO:0007669"/>
    <property type="project" value="InterPro"/>
</dbReference>
<dbReference type="InterPro" id="IPR004089">
    <property type="entry name" value="MCPsignal_dom"/>
</dbReference>
<dbReference type="Proteomes" id="UP000318864">
    <property type="component" value="Unassembled WGS sequence"/>
</dbReference>
<dbReference type="EMBL" id="RBZW01000013">
    <property type="protein sequence ID" value="THE65979.1"/>
    <property type="molecule type" value="Genomic_DNA"/>
</dbReference>
<evidence type="ECO:0000256" key="3">
    <source>
        <dbReference type="PROSITE-ProRule" id="PRU00284"/>
    </source>
</evidence>
<feature type="domain" description="HAMP" evidence="7">
    <location>
        <begin position="467"/>
        <end position="520"/>
    </location>
</feature>
<comment type="similarity">
    <text evidence="2">Belongs to the methyl-accepting chemotaxis (MCP) protein family.</text>
</comment>
<keyword evidence="4" id="KW-0175">Coiled coil</keyword>
<dbReference type="SMART" id="SM00283">
    <property type="entry name" value="MA"/>
    <property type="match status" value="1"/>
</dbReference>
<dbReference type="SUPFAM" id="SSF58104">
    <property type="entry name" value="Methyl-accepting chemotaxis protein (MCP) signaling domain"/>
    <property type="match status" value="1"/>
</dbReference>
<keyword evidence="1 3" id="KW-0807">Transducer</keyword>
<keyword evidence="5" id="KW-0812">Transmembrane</keyword>
<dbReference type="Pfam" id="PF00015">
    <property type="entry name" value="MCPsignal"/>
    <property type="match status" value="1"/>
</dbReference>
<dbReference type="CDD" id="cd06225">
    <property type="entry name" value="HAMP"/>
    <property type="match status" value="1"/>
</dbReference>
<dbReference type="PANTHER" id="PTHR32089:SF112">
    <property type="entry name" value="LYSOZYME-LIKE PROTEIN-RELATED"/>
    <property type="match status" value="1"/>
</dbReference>
<evidence type="ECO:0000313" key="8">
    <source>
        <dbReference type="EMBL" id="THE65979.1"/>
    </source>
</evidence>
<dbReference type="GO" id="GO:0006935">
    <property type="term" value="P:chemotaxis"/>
    <property type="evidence" value="ECO:0007669"/>
    <property type="project" value="InterPro"/>
</dbReference>
<dbReference type="PROSITE" id="PS50885">
    <property type="entry name" value="HAMP"/>
    <property type="match status" value="2"/>
</dbReference>
<proteinExistence type="inferred from homology"/>
<dbReference type="CDD" id="cd11386">
    <property type="entry name" value="MCP_signal"/>
    <property type="match status" value="1"/>
</dbReference>
<sequence length="841" mass="90616">MKHRISTMAIIFLPRCLYGRYQTMLSSLRGLLPDRVEGSYVAKFALVLAIVLVVTASIALFFYFDISGTLTEDVQDDMVTTTEAEAEETSYWVEEHTQKTRLLASHKAIGNDSAETERALNAELEELPETTEAIHYFEYGLGSADATVEESSNADAVGTDIRLMLGTTDVHVEENGEIREIDFNDLEEDFDATYTDVFEYDGTYLVGFLSPVYEDGEAMGMVMVTVDVEERASMFHNPIDGGYTQVVDSGDGDVLFAEDDDDVLEEYRGDASASVLDLEADDTAFVEDENASESVSYSPIEGTDWILVSHAPEENAYALVDDVAVSLMSLIGVVVLGFVLVGIAIGRPTASALDELATNATALSNGDLDVEIESTDRSDELGRVQNAFVETQSYLQTVAGQADAIAHQEFDDPQLERDVPGDLGVALETMQSDLESFIAELEESKAAAEQSQAEATQARQEAEDLANRLEEQAERVGEAMAAAADGDFTVTLEEDVDTDAMREIAVAFNEMCDDLRGTVLTIQELSEEVDRVSDDVASSVDEIEQASQDVSESAEEISVGTSQQRDQFQAVLAEMNDLSATVEEIASTADNVAAVSDQAATRADDANDVTTDILEEMDRLERQSDAIAAQISELDEEMEQISSILELIDDIAEQTNLLALNASIEAASAGESGDGFAVVADEVKTLAEETNDATQRVDALISGIQQTTTETVDDIEAMRGQVSNSIDAVEDGMDAIDDIAVQVDEVNDGIHEISSATDEQATASQRVVSMVDETTEISEETDREAETVAAAAQEQTATITEVSAGAQSLTASAQELHDSLDAFTVADEQTDEAALPVVDGQ</sequence>
<organism evidence="8 9">
    <name type="scientific">Salinadaptatus halalkaliphilus</name>
    <dbReference type="NCBI Taxonomy" id="2419781"/>
    <lineage>
        <taxon>Archaea</taxon>
        <taxon>Methanobacteriati</taxon>
        <taxon>Methanobacteriota</taxon>
        <taxon>Stenosarchaea group</taxon>
        <taxon>Halobacteria</taxon>
        <taxon>Halobacteriales</taxon>
        <taxon>Natrialbaceae</taxon>
        <taxon>Salinadaptatus</taxon>
    </lineage>
</organism>
<evidence type="ECO:0000256" key="2">
    <source>
        <dbReference type="ARBA" id="ARBA00029447"/>
    </source>
</evidence>
<feature type="domain" description="HAMP" evidence="7">
    <location>
        <begin position="347"/>
        <end position="400"/>
    </location>
</feature>
<keyword evidence="5" id="KW-1133">Transmembrane helix</keyword>
<dbReference type="Gene3D" id="1.10.287.950">
    <property type="entry name" value="Methyl-accepting chemotaxis protein"/>
    <property type="match status" value="2"/>
</dbReference>
<evidence type="ECO:0000256" key="4">
    <source>
        <dbReference type="SAM" id="Coils"/>
    </source>
</evidence>
<dbReference type="Pfam" id="PF00672">
    <property type="entry name" value="HAMP"/>
    <property type="match status" value="2"/>
</dbReference>
<dbReference type="InterPro" id="IPR004090">
    <property type="entry name" value="Chemotax_Me-accpt_rcpt"/>
</dbReference>
<evidence type="ECO:0000259" key="6">
    <source>
        <dbReference type="PROSITE" id="PS50111"/>
    </source>
</evidence>
<feature type="domain" description="Methyl-accepting transducer" evidence="6">
    <location>
        <begin position="539"/>
        <end position="775"/>
    </location>
</feature>
<protein>
    <submittedName>
        <fullName evidence="8">HAMP domain-containing protein</fullName>
    </submittedName>
</protein>
<dbReference type="SMART" id="SM00304">
    <property type="entry name" value="HAMP"/>
    <property type="match status" value="2"/>
</dbReference>
<dbReference type="PANTHER" id="PTHR32089">
    <property type="entry name" value="METHYL-ACCEPTING CHEMOTAXIS PROTEIN MCPB"/>
    <property type="match status" value="1"/>
</dbReference>
<feature type="transmembrane region" description="Helical" evidence="5">
    <location>
        <begin position="43"/>
        <end position="64"/>
    </location>
</feature>
<accession>A0A4S3TNT5</accession>
<dbReference type="Gene3D" id="3.30.450.20">
    <property type="entry name" value="PAS domain"/>
    <property type="match status" value="1"/>
</dbReference>
<evidence type="ECO:0000313" key="9">
    <source>
        <dbReference type="Proteomes" id="UP000318864"/>
    </source>
</evidence>
<dbReference type="InterPro" id="IPR003660">
    <property type="entry name" value="HAMP_dom"/>
</dbReference>
<feature type="coiled-coil region" evidence="4">
    <location>
        <begin position="427"/>
        <end position="482"/>
    </location>
</feature>
<evidence type="ECO:0000256" key="1">
    <source>
        <dbReference type="ARBA" id="ARBA00023224"/>
    </source>
</evidence>
<evidence type="ECO:0000259" key="7">
    <source>
        <dbReference type="PROSITE" id="PS50885"/>
    </source>
</evidence>